<sequence>MSKLNSHNRPTEDPSIFLAAYIPSMTTTVQNLLVSLGTLLSAIISLWVTFAIFLPLSCVKAITPNIFWTRLTRKDTAIHHMQSETSEQSKTILILDGSQGLGFGLVAKYVTEPNATVIAATNDIETLRNAILDPSAPQADNAIVQCTSLDLAGPRKTIVETLKKIDKEYGPINHLYVVPPAGGQVRSTENASVKQNGIILNGTNGFASKEGHSGRQIVQTTDDFINTHIIGVVTCVLAMYELMKGRGYGNITVAVPVSGAYQWSWPSLFTIAGDHHNILNQITGLSTSVFLRTFASSLHFMALQRGVEVTCVAFDLSPTDANLVYMESLGKNEKEAYLNKLTKEVAVKVASRSHLHSPTSVYYHDHECHCSLH</sequence>
<comment type="caution">
    <text evidence="2">The sequence shown here is derived from an EMBL/GenBank/DDBJ whole genome shotgun (WGS) entry which is preliminary data.</text>
</comment>
<accession>A0A9P6EFE0</accession>
<protein>
    <submittedName>
        <fullName evidence="2">Uncharacterized protein</fullName>
    </submittedName>
</protein>
<proteinExistence type="predicted"/>
<organism evidence="2 3">
    <name type="scientific">Crepidotus variabilis</name>
    <dbReference type="NCBI Taxonomy" id="179855"/>
    <lineage>
        <taxon>Eukaryota</taxon>
        <taxon>Fungi</taxon>
        <taxon>Dikarya</taxon>
        <taxon>Basidiomycota</taxon>
        <taxon>Agaricomycotina</taxon>
        <taxon>Agaricomycetes</taxon>
        <taxon>Agaricomycetidae</taxon>
        <taxon>Agaricales</taxon>
        <taxon>Agaricineae</taxon>
        <taxon>Crepidotaceae</taxon>
        <taxon>Crepidotus</taxon>
    </lineage>
</organism>
<dbReference type="InterPro" id="IPR036291">
    <property type="entry name" value="NAD(P)-bd_dom_sf"/>
</dbReference>
<dbReference type="InterPro" id="IPR002347">
    <property type="entry name" value="SDR_fam"/>
</dbReference>
<reference evidence="2" key="1">
    <citation type="submission" date="2020-11" db="EMBL/GenBank/DDBJ databases">
        <authorList>
            <consortium name="DOE Joint Genome Institute"/>
            <person name="Ahrendt S."/>
            <person name="Riley R."/>
            <person name="Andreopoulos W."/>
            <person name="Labutti K."/>
            <person name="Pangilinan J."/>
            <person name="Ruiz-Duenas F.J."/>
            <person name="Barrasa J.M."/>
            <person name="Sanchez-Garcia M."/>
            <person name="Camarero S."/>
            <person name="Miyauchi S."/>
            <person name="Serrano A."/>
            <person name="Linde D."/>
            <person name="Babiker R."/>
            <person name="Drula E."/>
            <person name="Ayuso-Fernandez I."/>
            <person name="Pacheco R."/>
            <person name="Padilla G."/>
            <person name="Ferreira P."/>
            <person name="Barriuso J."/>
            <person name="Kellner H."/>
            <person name="Castanera R."/>
            <person name="Alfaro M."/>
            <person name="Ramirez L."/>
            <person name="Pisabarro A.G."/>
            <person name="Kuo A."/>
            <person name="Tritt A."/>
            <person name="Lipzen A."/>
            <person name="He G."/>
            <person name="Yan M."/>
            <person name="Ng V."/>
            <person name="Cullen D."/>
            <person name="Martin F."/>
            <person name="Rosso M.-N."/>
            <person name="Henrissat B."/>
            <person name="Hibbett D."/>
            <person name="Martinez A.T."/>
            <person name="Grigoriev I.V."/>
        </authorList>
    </citation>
    <scope>NUCLEOTIDE SEQUENCE</scope>
    <source>
        <strain evidence="2">CBS 506.95</strain>
    </source>
</reference>
<dbReference type="Pfam" id="PF00106">
    <property type="entry name" value="adh_short"/>
    <property type="match status" value="1"/>
</dbReference>
<keyword evidence="3" id="KW-1185">Reference proteome</keyword>
<evidence type="ECO:0000256" key="1">
    <source>
        <dbReference type="SAM" id="Phobius"/>
    </source>
</evidence>
<keyword evidence="1" id="KW-0472">Membrane</keyword>
<dbReference type="AlphaFoldDB" id="A0A9P6EFE0"/>
<gene>
    <name evidence="2" type="ORF">CPB83DRAFT_855495</name>
</gene>
<evidence type="ECO:0000313" key="3">
    <source>
        <dbReference type="Proteomes" id="UP000807306"/>
    </source>
</evidence>
<dbReference type="EMBL" id="MU157857">
    <property type="protein sequence ID" value="KAF9527950.1"/>
    <property type="molecule type" value="Genomic_DNA"/>
</dbReference>
<dbReference type="SUPFAM" id="SSF51735">
    <property type="entry name" value="NAD(P)-binding Rossmann-fold domains"/>
    <property type="match status" value="1"/>
</dbReference>
<dbReference type="Proteomes" id="UP000807306">
    <property type="component" value="Unassembled WGS sequence"/>
</dbReference>
<evidence type="ECO:0000313" key="2">
    <source>
        <dbReference type="EMBL" id="KAF9527950.1"/>
    </source>
</evidence>
<keyword evidence="1" id="KW-1133">Transmembrane helix</keyword>
<feature type="transmembrane region" description="Helical" evidence="1">
    <location>
        <begin position="32"/>
        <end position="56"/>
    </location>
</feature>
<dbReference type="OrthoDB" id="7289984at2759"/>
<name>A0A9P6EFE0_9AGAR</name>
<keyword evidence="1" id="KW-0812">Transmembrane</keyword>
<dbReference type="Gene3D" id="3.40.50.720">
    <property type="entry name" value="NAD(P)-binding Rossmann-like Domain"/>
    <property type="match status" value="1"/>
</dbReference>